<sequence>MSLNPKNILKLLCLTFEDPVYNIESRVTDEERSFASQLADLIKDAINFDIFIETYDSLNCTDASVIPDAVLVEDNPEDVSEVVQDDTKFREIVDIDYKKRVIEFWRSGQKKRRNIESVKNRFKKVINVTQLYRWEAQVAEGGSRTDKLLYISQFVLEQFNSASDRNLSIHDLDLKRWALKAREVVHLPSQLFTASSKWIHNFKIQHGIVSRKINKFVTQAHILNKAELLEQSSNYVSQVKLEIGLLGTANVYNSDQSGFNLETHAGRTLASKGSLKVECLAQSLNSLTHSYTIQPLISADGILKSPLLIVLQETSGRFGPIIQKSMYKADNILVFATKSGKLTSDIVIKWFEDVFLPNAGKKSILCLDSWSGQTEKKFENIDKGNKEVKILTIPAGTTGFIQPLDVYVFRPWKNFLKQFSDLILLYNYDINLHLRNNILKIQSLIHNQFSSPRFQNMIKYAWWKSGYIEEKPDRCETPVDFCLKNCGTVCKICNNIAVIKCAWCTNSLCMEHFFAKEDKAIPHYCHEYKE</sequence>
<dbReference type="InterPro" id="IPR007350">
    <property type="entry name" value="Transposase_Tc5_C"/>
</dbReference>
<protein>
    <submittedName>
        <fullName evidence="3">Pogo transposable element with krab domain</fullName>
    </submittedName>
</protein>
<evidence type="ECO:0000313" key="4">
    <source>
        <dbReference type="Proteomes" id="UP000036403"/>
    </source>
</evidence>
<dbReference type="Pfam" id="PF04236">
    <property type="entry name" value="Transp_Tc5_C"/>
    <property type="match status" value="1"/>
</dbReference>
<dbReference type="OrthoDB" id="7548347at2759"/>
<dbReference type="EMBL" id="LBMM01013372">
    <property type="protein sequence ID" value="KMQ85668.1"/>
    <property type="molecule type" value="Genomic_DNA"/>
</dbReference>
<dbReference type="Proteomes" id="UP000036403">
    <property type="component" value="Unassembled WGS sequence"/>
</dbReference>
<dbReference type="InterPro" id="IPR004875">
    <property type="entry name" value="DDE_SF_endonuclease_dom"/>
</dbReference>
<dbReference type="STRING" id="67767.A0A0J7K5D4"/>
<accession>A0A0J7K5D4</accession>
<dbReference type="InterPro" id="IPR050863">
    <property type="entry name" value="CenT-Element_Derived"/>
</dbReference>
<gene>
    <name evidence="3" type="ORF">RF55_15632</name>
</gene>
<evidence type="ECO:0000313" key="3">
    <source>
        <dbReference type="EMBL" id="KMQ85668.1"/>
    </source>
</evidence>
<evidence type="ECO:0000259" key="2">
    <source>
        <dbReference type="SMART" id="SM00674"/>
    </source>
</evidence>
<name>A0A0J7K5D4_LASNI</name>
<feature type="domain" description="HTH CENPB-type" evidence="2">
    <location>
        <begin position="145"/>
        <end position="212"/>
    </location>
</feature>
<dbReference type="Pfam" id="PF03184">
    <property type="entry name" value="DDE_1"/>
    <property type="match status" value="1"/>
</dbReference>
<dbReference type="PaxDb" id="67767-A0A0J7K5D4"/>
<organism evidence="3 4">
    <name type="scientific">Lasius niger</name>
    <name type="common">Black garden ant</name>
    <dbReference type="NCBI Taxonomy" id="67767"/>
    <lineage>
        <taxon>Eukaryota</taxon>
        <taxon>Metazoa</taxon>
        <taxon>Ecdysozoa</taxon>
        <taxon>Arthropoda</taxon>
        <taxon>Hexapoda</taxon>
        <taxon>Insecta</taxon>
        <taxon>Pterygota</taxon>
        <taxon>Neoptera</taxon>
        <taxon>Endopterygota</taxon>
        <taxon>Hymenoptera</taxon>
        <taxon>Apocrita</taxon>
        <taxon>Aculeata</taxon>
        <taxon>Formicoidea</taxon>
        <taxon>Formicidae</taxon>
        <taxon>Formicinae</taxon>
        <taxon>Lasius</taxon>
        <taxon>Lasius</taxon>
    </lineage>
</organism>
<dbReference type="PANTHER" id="PTHR19303">
    <property type="entry name" value="TRANSPOSON"/>
    <property type="match status" value="1"/>
</dbReference>
<dbReference type="InterPro" id="IPR006600">
    <property type="entry name" value="HTH_CenpB_DNA-bd_dom"/>
</dbReference>
<dbReference type="GO" id="GO:0005634">
    <property type="term" value="C:nucleus"/>
    <property type="evidence" value="ECO:0007669"/>
    <property type="project" value="TreeGrafter"/>
</dbReference>
<dbReference type="GO" id="GO:0003677">
    <property type="term" value="F:DNA binding"/>
    <property type="evidence" value="ECO:0007669"/>
    <property type="project" value="UniProtKB-KW"/>
</dbReference>
<dbReference type="SMART" id="SM00674">
    <property type="entry name" value="CENPB"/>
    <property type="match status" value="1"/>
</dbReference>
<proteinExistence type="predicted"/>
<keyword evidence="1" id="KW-0238">DNA-binding</keyword>
<dbReference type="AlphaFoldDB" id="A0A0J7K5D4"/>
<reference evidence="3 4" key="1">
    <citation type="submission" date="2015-04" db="EMBL/GenBank/DDBJ databases">
        <title>Lasius niger genome sequencing.</title>
        <authorList>
            <person name="Konorov E.A."/>
            <person name="Nikitin M.A."/>
            <person name="Kirill M.V."/>
            <person name="Chang P."/>
        </authorList>
    </citation>
    <scope>NUCLEOTIDE SEQUENCE [LARGE SCALE GENOMIC DNA]</scope>
    <source>
        <tissue evidence="3">Whole</tissue>
    </source>
</reference>
<keyword evidence="4" id="KW-1185">Reference proteome</keyword>
<evidence type="ECO:0000256" key="1">
    <source>
        <dbReference type="ARBA" id="ARBA00023125"/>
    </source>
</evidence>
<comment type="caution">
    <text evidence="3">The sequence shown here is derived from an EMBL/GenBank/DDBJ whole genome shotgun (WGS) entry which is preliminary data.</text>
</comment>